<accession>T1IM86</accession>
<evidence type="ECO:0000313" key="2">
    <source>
        <dbReference type="Proteomes" id="UP000014500"/>
    </source>
</evidence>
<name>T1IM86_STRMM</name>
<dbReference type="HOGENOM" id="CLU_1909287_0_0_1"/>
<evidence type="ECO:0000313" key="1">
    <source>
        <dbReference type="EnsemblMetazoa" id="SMAR002082-PA"/>
    </source>
</evidence>
<proteinExistence type="predicted"/>
<reference evidence="2" key="1">
    <citation type="submission" date="2011-05" db="EMBL/GenBank/DDBJ databases">
        <authorList>
            <person name="Richards S.R."/>
            <person name="Qu J."/>
            <person name="Jiang H."/>
            <person name="Jhangiani S.N."/>
            <person name="Agravi P."/>
            <person name="Goodspeed R."/>
            <person name="Gross S."/>
            <person name="Mandapat C."/>
            <person name="Jackson L."/>
            <person name="Mathew T."/>
            <person name="Pu L."/>
            <person name="Thornton R."/>
            <person name="Saada N."/>
            <person name="Wilczek-Boney K.B."/>
            <person name="Lee S."/>
            <person name="Kovar C."/>
            <person name="Wu Y."/>
            <person name="Scherer S.E."/>
            <person name="Worley K.C."/>
            <person name="Muzny D.M."/>
            <person name="Gibbs R."/>
        </authorList>
    </citation>
    <scope>NUCLEOTIDE SEQUENCE</scope>
    <source>
        <strain evidence="2">Brora</strain>
    </source>
</reference>
<dbReference type="Proteomes" id="UP000014500">
    <property type="component" value="Unassembled WGS sequence"/>
</dbReference>
<dbReference type="EMBL" id="JH430992">
    <property type="status" value="NOT_ANNOTATED_CDS"/>
    <property type="molecule type" value="Genomic_DNA"/>
</dbReference>
<sequence length="133" mass="14979">MEMLKDSPTDGGLVQAVCGQWIYLDNVNFCRLKNVKPSTVKTSSPRSRIEDGLLRSFGDPLCLVIRSSLDCGIVVTNKFLDPDQVKGEPPDRTSARPLSAFGLQWKNEHCDLDGLVDRLLDFRNKVLEFFYLS</sequence>
<reference evidence="1" key="2">
    <citation type="submission" date="2015-02" db="UniProtKB">
        <authorList>
            <consortium name="EnsemblMetazoa"/>
        </authorList>
    </citation>
    <scope>IDENTIFICATION</scope>
</reference>
<protein>
    <submittedName>
        <fullName evidence="1">Uncharacterized protein</fullName>
    </submittedName>
</protein>
<dbReference type="EnsemblMetazoa" id="SMAR002082-RA">
    <property type="protein sequence ID" value="SMAR002082-PA"/>
    <property type="gene ID" value="SMAR002082"/>
</dbReference>
<keyword evidence="2" id="KW-1185">Reference proteome</keyword>
<dbReference type="AlphaFoldDB" id="T1IM86"/>
<organism evidence="1 2">
    <name type="scientific">Strigamia maritima</name>
    <name type="common">European centipede</name>
    <name type="synonym">Geophilus maritimus</name>
    <dbReference type="NCBI Taxonomy" id="126957"/>
    <lineage>
        <taxon>Eukaryota</taxon>
        <taxon>Metazoa</taxon>
        <taxon>Ecdysozoa</taxon>
        <taxon>Arthropoda</taxon>
        <taxon>Myriapoda</taxon>
        <taxon>Chilopoda</taxon>
        <taxon>Pleurostigmophora</taxon>
        <taxon>Geophilomorpha</taxon>
        <taxon>Linotaeniidae</taxon>
        <taxon>Strigamia</taxon>
    </lineage>
</organism>